<keyword evidence="5" id="KW-0812">Transmembrane</keyword>
<evidence type="ECO:0000259" key="6">
    <source>
        <dbReference type="PROSITE" id="PS50111"/>
    </source>
</evidence>
<feature type="coiled-coil region" evidence="4">
    <location>
        <begin position="513"/>
        <end position="541"/>
    </location>
</feature>
<evidence type="ECO:0000256" key="5">
    <source>
        <dbReference type="SAM" id="Phobius"/>
    </source>
</evidence>
<gene>
    <name evidence="8" type="ORF">U7230_15230</name>
</gene>
<name>A0ABZ1BX87_9FIRM</name>
<dbReference type="PANTHER" id="PTHR32089">
    <property type="entry name" value="METHYL-ACCEPTING CHEMOTAXIS PROTEIN MCPB"/>
    <property type="match status" value="1"/>
</dbReference>
<evidence type="ECO:0000259" key="7">
    <source>
        <dbReference type="PROSITE" id="PS50885"/>
    </source>
</evidence>
<keyword evidence="5" id="KW-1133">Transmembrane helix</keyword>
<dbReference type="InterPro" id="IPR004089">
    <property type="entry name" value="MCPsignal_dom"/>
</dbReference>
<dbReference type="SUPFAM" id="SSF58104">
    <property type="entry name" value="Methyl-accepting chemotaxis protein (MCP) signaling domain"/>
    <property type="match status" value="1"/>
</dbReference>
<dbReference type="SMART" id="SM00304">
    <property type="entry name" value="HAMP"/>
    <property type="match status" value="3"/>
</dbReference>
<proteinExistence type="inferred from homology"/>
<dbReference type="RefSeq" id="WP_324716682.1">
    <property type="nucleotide sequence ID" value="NZ_CP141615.1"/>
</dbReference>
<feature type="domain" description="HAMP" evidence="7">
    <location>
        <begin position="214"/>
        <end position="266"/>
    </location>
</feature>
<comment type="similarity">
    <text evidence="2">Belongs to the methyl-accepting chemotaxis (MCP) protein family.</text>
</comment>
<dbReference type="Gene3D" id="1.10.287.950">
    <property type="entry name" value="Methyl-accepting chemotaxis protein"/>
    <property type="match status" value="1"/>
</dbReference>
<dbReference type="PROSITE" id="PS50885">
    <property type="entry name" value="HAMP"/>
    <property type="match status" value="1"/>
</dbReference>
<keyword evidence="5" id="KW-0472">Membrane</keyword>
<dbReference type="PRINTS" id="PR00260">
    <property type="entry name" value="CHEMTRNSDUCR"/>
</dbReference>
<dbReference type="InterPro" id="IPR003660">
    <property type="entry name" value="HAMP_dom"/>
</dbReference>
<dbReference type="Pfam" id="PF00672">
    <property type="entry name" value="HAMP"/>
    <property type="match status" value="1"/>
</dbReference>
<dbReference type="CDD" id="cd11386">
    <property type="entry name" value="MCP_signal"/>
    <property type="match status" value="1"/>
</dbReference>
<feature type="domain" description="Methyl-accepting transducer" evidence="6">
    <location>
        <begin position="285"/>
        <end position="521"/>
    </location>
</feature>
<protein>
    <submittedName>
        <fullName evidence="8">HAMP domain-containing methyl-accepting chemotaxis protein</fullName>
    </submittedName>
</protein>
<keyword evidence="4" id="KW-0175">Coiled coil</keyword>
<dbReference type="PANTHER" id="PTHR32089:SF112">
    <property type="entry name" value="LYSOZYME-LIKE PROTEIN-RELATED"/>
    <property type="match status" value="1"/>
</dbReference>
<evidence type="ECO:0000256" key="1">
    <source>
        <dbReference type="ARBA" id="ARBA00023224"/>
    </source>
</evidence>
<sequence>MNAVRNLRISTKLSLLAFLNVLIMVVLGIWSIYSLSKMDRAIEKMYQGNVLSIQAAADAERAARRIAVEVSNHALAETVPDKEAIEANIRRYETDFGQAIEAYMPTIVLEDERRVITRVQATWRNYMQAVNTFLTVSRANPGVTRINEVLNQQVAPVRQQLNQDIEELVDINVKMAKATHVTNQQLYASTRLSLIAVIAAGALLGFTLSMVIARMITGPLHLMVSGAQRLAEGDLTHRVEHNSHDEVGLAARALAQASDGLRRLIHTVRQSAEQVASSSEELASSSEEVGKAVQQVAETVDQVAKGSQRQSVAASSTSESARQMGEMVRRVAQATQRMGEAADQAAKLAQDGRVALGAITQRMDQIQRTVGESGHAVQDLGQRSQRIGQIVDVITGIAEQTNLLALNAAIEAARAGDQGRGFAVVAEEVRKLAEQSRQAASEIAALIAEIRQEVDRAVRNTEAGSGAVTEGVQAVAASGQTFEAIAQAVEQMVRQIEEVSAAAQQMAASSEQVVKAVDEIAAITEENAAAAEEVASSTEEQSSAVQEIASSAASLANMAEQLMKAVEVFKV</sequence>
<keyword evidence="9" id="KW-1185">Reference proteome</keyword>
<organism evidence="8 9">
    <name type="scientific">Carboxydichorda subterranea</name>
    <dbReference type="NCBI Taxonomy" id="3109565"/>
    <lineage>
        <taxon>Bacteria</taxon>
        <taxon>Bacillati</taxon>
        <taxon>Bacillota</taxon>
        <taxon>Limnochordia</taxon>
        <taxon>Limnochordales</taxon>
        <taxon>Geochordaceae</taxon>
        <taxon>Carboxydichorda</taxon>
    </lineage>
</organism>
<dbReference type="EMBL" id="CP141615">
    <property type="protein sequence ID" value="WRP17411.1"/>
    <property type="molecule type" value="Genomic_DNA"/>
</dbReference>
<dbReference type="Proteomes" id="UP001332192">
    <property type="component" value="Chromosome"/>
</dbReference>
<accession>A0ABZ1BX87</accession>
<dbReference type="CDD" id="cd06225">
    <property type="entry name" value="HAMP"/>
    <property type="match status" value="1"/>
</dbReference>
<feature type="transmembrane region" description="Helical" evidence="5">
    <location>
        <begin position="192"/>
        <end position="213"/>
    </location>
</feature>
<dbReference type="InterPro" id="IPR024478">
    <property type="entry name" value="HlyB_4HB_MCP"/>
</dbReference>
<dbReference type="Pfam" id="PF12729">
    <property type="entry name" value="4HB_MCP_1"/>
    <property type="match status" value="1"/>
</dbReference>
<evidence type="ECO:0000256" key="4">
    <source>
        <dbReference type="SAM" id="Coils"/>
    </source>
</evidence>
<evidence type="ECO:0000313" key="9">
    <source>
        <dbReference type="Proteomes" id="UP001332192"/>
    </source>
</evidence>
<evidence type="ECO:0000313" key="8">
    <source>
        <dbReference type="EMBL" id="WRP17411.1"/>
    </source>
</evidence>
<dbReference type="InterPro" id="IPR004090">
    <property type="entry name" value="Chemotax_Me-accpt_rcpt"/>
</dbReference>
<dbReference type="Pfam" id="PF00015">
    <property type="entry name" value="MCPsignal"/>
    <property type="match status" value="1"/>
</dbReference>
<reference evidence="8 9" key="1">
    <citation type="journal article" date="2024" name="Front. Microbiol.">
        <title>Novel thermophilic genera Geochorda gen. nov. and Carboxydochorda gen. nov. from the deep terrestrial subsurface reveal the ecophysiological diversity in the class Limnochordia.</title>
        <authorList>
            <person name="Karnachuk O.V."/>
            <person name="Lukina A.P."/>
            <person name="Avakyan M.R."/>
            <person name="Kadnikov V.V."/>
            <person name="Begmatov S."/>
            <person name="Beletsky A.V."/>
            <person name="Vlasova K.G."/>
            <person name="Novikov A.A."/>
            <person name="Shcherbakova V.A."/>
            <person name="Mardanov A.V."/>
            <person name="Ravin N.V."/>
        </authorList>
    </citation>
    <scope>NUCLEOTIDE SEQUENCE [LARGE SCALE GENOMIC DNA]</scope>
    <source>
        <strain evidence="8 9">L945</strain>
    </source>
</reference>
<keyword evidence="1 3" id="KW-0807">Transducer</keyword>
<evidence type="ECO:0000256" key="2">
    <source>
        <dbReference type="ARBA" id="ARBA00029447"/>
    </source>
</evidence>
<feature type="transmembrane region" description="Helical" evidence="5">
    <location>
        <begin position="15"/>
        <end position="35"/>
    </location>
</feature>
<dbReference type="SMART" id="SM00283">
    <property type="entry name" value="MA"/>
    <property type="match status" value="1"/>
</dbReference>
<evidence type="ECO:0000256" key="3">
    <source>
        <dbReference type="PROSITE-ProRule" id="PRU00284"/>
    </source>
</evidence>
<dbReference type="PROSITE" id="PS50111">
    <property type="entry name" value="CHEMOTAXIS_TRANSDUC_2"/>
    <property type="match status" value="1"/>
</dbReference>